<gene>
    <name evidence="6" type="ORF">DdX_05826</name>
</gene>
<dbReference type="Pfam" id="PF00326">
    <property type="entry name" value="Peptidase_S9"/>
    <property type="match status" value="1"/>
</dbReference>
<comment type="catalytic activity">
    <reaction evidence="1">
        <text>Hydrolysis of Pro-|-Xaa &gt;&gt; Ala-|-Xaa in oligopeptides.</text>
        <dbReference type="EC" id="3.4.21.26"/>
    </reaction>
</comment>
<dbReference type="SUPFAM" id="SSF53474">
    <property type="entry name" value="alpha/beta-Hydrolases"/>
    <property type="match status" value="1"/>
</dbReference>
<dbReference type="Gene3D" id="3.40.50.1820">
    <property type="entry name" value="alpha/beta hydrolase"/>
    <property type="match status" value="1"/>
</dbReference>
<protein>
    <recommendedName>
        <fullName evidence="3 4">Prolyl endopeptidase</fullName>
        <ecNumber evidence="4">3.4.21.-</ecNumber>
    </recommendedName>
</protein>
<evidence type="ECO:0000256" key="4">
    <source>
        <dbReference type="RuleBase" id="RU368024"/>
    </source>
</evidence>
<organism evidence="6 7">
    <name type="scientific">Ditylenchus destructor</name>
    <dbReference type="NCBI Taxonomy" id="166010"/>
    <lineage>
        <taxon>Eukaryota</taxon>
        <taxon>Metazoa</taxon>
        <taxon>Ecdysozoa</taxon>
        <taxon>Nematoda</taxon>
        <taxon>Chromadorea</taxon>
        <taxon>Rhabditida</taxon>
        <taxon>Tylenchina</taxon>
        <taxon>Tylenchomorpha</taxon>
        <taxon>Sphaerularioidea</taxon>
        <taxon>Anguinidae</taxon>
        <taxon>Anguininae</taxon>
        <taxon>Ditylenchus</taxon>
    </lineage>
</organism>
<dbReference type="InterPro" id="IPR029058">
    <property type="entry name" value="AB_hydrolase_fold"/>
</dbReference>
<evidence type="ECO:0000256" key="1">
    <source>
        <dbReference type="ARBA" id="ARBA00001070"/>
    </source>
</evidence>
<evidence type="ECO:0000256" key="2">
    <source>
        <dbReference type="ARBA" id="ARBA00005228"/>
    </source>
</evidence>
<reference evidence="6" key="1">
    <citation type="submission" date="2022-01" db="EMBL/GenBank/DDBJ databases">
        <title>Genome Sequence Resource for Two Populations of Ditylenchus destructor, the Migratory Endoparasitic Phytonematode.</title>
        <authorList>
            <person name="Zhang H."/>
            <person name="Lin R."/>
            <person name="Xie B."/>
        </authorList>
    </citation>
    <scope>NUCLEOTIDE SEQUENCE</scope>
    <source>
        <strain evidence="6">BazhouSP</strain>
    </source>
</reference>
<dbReference type="InterPro" id="IPR002470">
    <property type="entry name" value="Peptidase_S9A"/>
</dbReference>
<dbReference type="GO" id="GO:0005829">
    <property type="term" value="C:cytosol"/>
    <property type="evidence" value="ECO:0007669"/>
    <property type="project" value="TreeGrafter"/>
</dbReference>
<dbReference type="EC" id="3.4.21.-" evidence="4"/>
<evidence type="ECO:0000313" key="6">
    <source>
        <dbReference type="EMBL" id="KAI1720432.1"/>
    </source>
</evidence>
<dbReference type="InterPro" id="IPR051167">
    <property type="entry name" value="Prolyl_oligopep/macrocyclase"/>
</dbReference>
<comment type="caution">
    <text evidence="6">The sequence shown here is derived from an EMBL/GenBank/DDBJ whole genome shotgun (WGS) entry which is preliminary data.</text>
</comment>
<keyword evidence="4" id="KW-0720">Serine protease</keyword>
<dbReference type="GO" id="GO:0004252">
    <property type="term" value="F:serine-type endopeptidase activity"/>
    <property type="evidence" value="ECO:0007669"/>
    <property type="project" value="UniProtKB-UniRule"/>
</dbReference>
<evidence type="ECO:0000313" key="7">
    <source>
        <dbReference type="Proteomes" id="UP001201812"/>
    </source>
</evidence>
<dbReference type="PANTHER" id="PTHR42881:SF2">
    <property type="entry name" value="PROLYL ENDOPEPTIDASE"/>
    <property type="match status" value="1"/>
</dbReference>
<proteinExistence type="inferred from homology"/>
<evidence type="ECO:0000256" key="3">
    <source>
        <dbReference type="ARBA" id="ARBA00016310"/>
    </source>
</evidence>
<dbReference type="PANTHER" id="PTHR42881">
    <property type="entry name" value="PROLYL ENDOPEPTIDASE"/>
    <property type="match status" value="1"/>
</dbReference>
<dbReference type="AlphaFoldDB" id="A0AAD4RAB4"/>
<keyword evidence="4" id="KW-0645">Protease</keyword>
<accession>A0AAD4RAB4</accession>
<dbReference type="InterPro" id="IPR001375">
    <property type="entry name" value="Peptidase_S9_cat"/>
</dbReference>
<dbReference type="GO" id="GO:0070012">
    <property type="term" value="F:oligopeptidase activity"/>
    <property type="evidence" value="ECO:0007669"/>
    <property type="project" value="TreeGrafter"/>
</dbReference>
<keyword evidence="4" id="KW-0378">Hydrolase</keyword>
<dbReference type="PRINTS" id="PR00862">
    <property type="entry name" value="PROLIGOPTASE"/>
</dbReference>
<comment type="similarity">
    <text evidence="2 4">Belongs to the peptidase S9A family.</text>
</comment>
<feature type="domain" description="Peptidase S9 prolyl oligopeptidase catalytic" evidence="5">
    <location>
        <begin position="46"/>
        <end position="141"/>
    </location>
</feature>
<keyword evidence="7" id="KW-1185">Reference proteome</keyword>
<name>A0AAD4RAB4_9BILA</name>
<sequence length="145" mass="16388">MTDKTYKPPKNALNTAYKPPKNATFHLETGISQVTGLLIRDVIVNVTKYSPLHNLKVSPGVQWPATLLMTADHDDRVVPSHTLKYIAQLYHLLHTEAAEWQRKPVMARVEVRAGHGAGKPTTKVIAEVVDMYCFLQRVLKMNWTD</sequence>
<dbReference type="GO" id="GO:0006508">
    <property type="term" value="P:proteolysis"/>
    <property type="evidence" value="ECO:0007669"/>
    <property type="project" value="UniProtKB-KW"/>
</dbReference>
<evidence type="ECO:0000259" key="5">
    <source>
        <dbReference type="Pfam" id="PF00326"/>
    </source>
</evidence>
<dbReference type="EMBL" id="JAKKPZ010000006">
    <property type="protein sequence ID" value="KAI1720432.1"/>
    <property type="molecule type" value="Genomic_DNA"/>
</dbReference>
<dbReference type="Proteomes" id="UP001201812">
    <property type="component" value="Unassembled WGS sequence"/>
</dbReference>